<accession>A0AA40BV58</accession>
<proteinExistence type="predicted"/>
<gene>
    <name evidence="1" type="ORF">DIS24_g11877</name>
</gene>
<dbReference type="EMBL" id="JAUJDW010000199">
    <property type="protein sequence ID" value="KAK0614828.1"/>
    <property type="molecule type" value="Genomic_DNA"/>
</dbReference>
<dbReference type="AlphaFoldDB" id="A0AA40BV58"/>
<name>A0AA40BV58_9PEZI</name>
<reference evidence="1" key="1">
    <citation type="submission" date="2023-06" db="EMBL/GenBank/DDBJ databases">
        <title>Multi-omics analyses reveal the molecular pathogenesis toolkit of Lasiodiplodia hormozganensis, a cross-kingdom pathogen.</title>
        <authorList>
            <person name="Felix C."/>
            <person name="Meneses R."/>
            <person name="Goncalves M.F.M."/>
            <person name="Tilleman L."/>
            <person name="Duarte A.S."/>
            <person name="Jorrin-Novo J.V."/>
            <person name="Van De Peer Y."/>
            <person name="Deforce D."/>
            <person name="Van Nieuwerburgh F."/>
            <person name="Esteves A.C."/>
            <person name="Alves A."/>
        </authorList>
    </citation>
    <scope>NUCLEOTIDE SEQUENCE</scope>
    <source>
        <strain evidence="1">CBS 339.90</strain>
    </source>
</reference>
<evidence type="ECO:0000313" key="1">
    <source>
        <dbReference type="EMBL" id="KAK0614828.1"/>
    </source>
</evidence>
<organism evidence="1 2">
    <name type="scientific">Lasiodiplodia hormozganensis</name>
    <dbReference type="NCBI Taxonomy" id="869390"/>
    <lineage>
        <taxon>Eukaryota</taxon>
        <taxon>Fungi</taxon>
        <taxon>Dikarya</taxon>
        <taxon>Ascomycota</taxon>
        <taxon>Pezizomycotina</taxon>
        <taxon>Dothideomycetes</taxon>
        <taxon>Dothideomycetes incertae sedis</taxon>
        <taxon>Botryosphaeriales</taxon>
        <taxon>Botryosphaeriaceae</taxon>
        <taxon>Lasiodiplodia</taxon>
    </lineage>
</organism>
<dbReference type="Proteomes" id="UP001175001">
    <property type="component" value="Unassembled WGS sequence"/>
</dbReference>
<protein>
    <submittedName>
        <fullName evidence="1">Uncharacterized protein</fullName>
    </submittedName>
</protein>
<keyword evidence="2" id="KW-1185">Reference proteome</keyword>
<evidence type="ECO:0000313" key="2">
    <source>
        <dbReference type="Proteomes" id="UP001175001"/>
    </source>
</evidence>
<sequence>IPSAIANYMPKGLIEQFADPEDNKPGRPQLNSSSVYATARKAVQDAKAAGGGDFYFDTVTAGGGAWYLFAGATTGGVELVAAPDGANANKPAYAQQAFAHLHDVVVADARDRLLHYDRDAVVKWDVSPLSFVDEKDIRRGDRAIALLPILVAGETRDEDDWVFEPEDTEGNSFGTISCAVSINDPSSSSSEEMTVNKVFIAQNVDKAIETLESGDAASKRLANGEVQACEGIAIDGVETDHGYGI</sequence>
<comment type="caution">
    <text evidence="1">The sequence shown here is derived from an EMBL/GenBank/DDBJ whole genome shotgun (WGS) entry which is preliminary data.</text>
</comment>
<feature type="non-terminal residue" evidence="1">
    <location>
        <position position="1"/>
    </location>
</feature>